<dbReference type="Pfam" id="PF03370">
    <property type="entry name" value="CBM_21"/>
    <property type="match status" value="1"/>
</dbReference>
<dbReference type="InterPro" id="IPR005036">
    <property type="entry name" value="CBM21_dom"/>
</dbReference>
<protein>
    <recommendedName>
        <fullName evidence="1">CBM21 domain-containing protein</fullName>
    </recommendedName>
</protein>
<dbReference type="Proteomes" id="UP000193922">
    <property type="component" value="Unassembled WGS sequence"/>
</dbReference>
<dbReference type="PANTHER" id="PTHR12307:SF36">
    <property type="entry name" value="GLYCOGEN-BINDING SUBUNIT 76A"/>
    <property type="match status" value="1"/>
</dbReference>
<dbReference type="OrthoDB" id="1881at2759"/>
<sequence>MYIPASKSSFMCSGRSVMLNRSNSTTATTTVGKHEGGAPLSLILQSHTSSAAKRAQARPTYTPPAVVRKNSGEIVRSCLRKRATSEPNLSSMQQPSKFVHFGADLERVRWFLKAQSPESVQADASLDDELSRASTPVDAAHTAAARPAMVRLTSIRRPTPSFIVFEESPVVLERMDLADNKASSAVISGTIKVHNLAYEKNIVVRYSLDEWKTTQEVCAKYQRTLAEPSGPRPGIDRFTFSLPLPASAMVHLPAVVALCVRYDVGGAEYWDNNKGSNYMVKVSHPALPAIADDDADHPMIAMKCSAGYSQELSAPRRLTFNETASAPWVPTAMASYSNPTPADTRRYMARSEALFASPSQRASASSNSPSIDAFTQQPPMYTQQAFSPLQPGLPMYQDVAWCGTDFTSFDYAPPAYYYRQPSAAVSPSSLSPANIARLSSPVAQQLAARSGSPLATPMRTGSPINHQVFGPSGALRNSSPLTWAQGTTASALQC</sequence>
<comment type="caution">
    <text evidence="2">The sequence shown here is derived from an EMBL/GenBank/DDBJ whole genome shotgun (WGS) entry which is preliminary data.</text>
</comment>
<dbReference type="PANTHER" id="PTHR12307">
    <property type="entry name" value="PROTEIN PHOSPHATASE 1 REGULATORY SUBUNIT"/>
    <property type="match status" value="1"/>
</dbReference>
<dbReference type="InterPro" id="IPR038175">
    <property type="entry name" value="CBM21_dom_sf"/>
</dbReference>
<dbReference type="AlphaFoldDB" id="A0A1Y1WGS5"/>
<feature type="domain" description="CBM21" evidence="1">
    <location>
        <begin position="167"/>
        <end position="281"/>
    </location>
</feature>
<dbReference type="InterPro" id="IPR050782">
    <property type="entry name" value="PP1_regulatory_subunit_3"/>
</dbReference>
<reference evidence="2 3" key="1">
    <citation type="submission" date="2016-07" db="EMBL/GenBank/DDBJ databases">
        <title>Pervasive Adenine N6-methylation of Active Genes in Fungi.</title>
        <authorList>
            <consortium name="DOE Joint Genome Institute"/>
            <person name="Mondo S.J."/>
            <person name="Dannebaum R.O."/>
            <person name="Kuo R.C."/>
            <person name="Labutti K."/>
            <person name="Haridas S."/>
            <person name="Kuo A."/>
            <person name="Salamov A."/>
            <person name="Ahrendt S.R."/>
            <person name="Lipzen A."/>
            <person name="Sullivan W."/>
            <person name="Andreopoulos W.B."/>
            <person name="Clum A."/>
            <person name="Lindquist E."/>
            <person name="Daum C."/>
            <person name="Ramamoorthy G.K."/>
            <person name="Gryganskyi A."/>
            <person name="Culley D."/>
            <person name="Magnuson J.K."/>
            <person name="James T.Y."/>
            <person name="O'Malley M.A."/>
            <person name="Stajich J.E."/>
            <person name="Spatafora J.W."/>
            <person name="Visel A."/>
            <person name="Grigoriev I.V."/>
        </authorList>
    </citation>
    <scope>NUCLEOTIDE SEQUENCE [LARGE SCALE GENOMIC DNA]</scope>
    <source>
        <strain evidence="2 3">ATCC 12442</strain>
    </source>
</reference>
<dbReference type="PROSITE" id="PS51159">
    <property type="entry name" value="CBM21"/>
    <property type="match status" value="1"/>
</dbReference>
<dbReference type="RefSeq" id="XP_040746012.1">
    <property type="nucleotide sequence ID" value="XM_040892100.1"/>
</dbReference>
<dbReference type="STRING" id="61395.A0A1Y1WGS5"/>
<dbReference type="Gene3D" id="2.60.40.2440">
    <property type="entry name" value="Carbohydrate binding type-21 domain"/>
    <property type="match status" value="1"/>
</dbReference>
<dbReference type="EMBL" id="MCFD01000002">
    <property type="protein sequence ID" value="ORX72672.1"/>
    <property type="molecule type" value="Genomic_DNA"/>
</dbReference>
<keyword evidence="3" id="KW-1185">Reference proteome</keyword>
<accession>A0A1Y1WGS5</accession>
<dbReference type="GO" id="GO:0000164">
    <property type="term" value="C:protein phosphatase type 1 complex"/>
    <property type="evidence" value="ECO:0007669"/>
    <property type="project" value="TreeGrafter"/>
</dbReference>
<proteinExistence type="predicted"/>
<gene>
    <name evidence="2" type="ORF">DL89DRAFT_81099</name>
</gene>
<dbReference type="GO" id="GO:0008157">
    <property type="term" value="F:protein phosphatase 1 binding"/>
    <property type="evidence" value="ECO:0007669"/>
    <property type="project" value="TreeGrafter"/>
</dbReference>
<dbReference type="GeneID" id="63808748"/>
<organism evidence="2 3">
    <name type="scientific">Linderina pennispora</name>
    <dbReference type="NCBI Taxonomy" id="61395"/>
    <lineage>
        <taxon>Eukaryota</taxon>
        <taxon>Fungi</taxon>
        <taxon>Fungi incertae sedis</taxon>
        <taxon>Zoopagomycota</taxon>
        <taxon>Kickxellomycotina</taxon>
        <taxon>Kickxellomycetes</taxon>
        <taxon>Kickxellales</taxon>
        <taxon>Kickxellaceae</taxon>
        <taxon>Linderina</taxon>
    </lineage>
</organism>
<evidence type="ECO:0000259" key="1">
    <source>
        <dbReference type="PROSITE" id="PS51159"/>
    </source>
</evidence>
<name>A0A1Y1WGS5_9FUNG</name>
<evidence type="ECO:0000313" key="3">
    <source>
        <dbReference type="Proteomes" id="UP000193922"/>
    </source>
</evidence>
<evidence type="ECO:0000313" key="2">
    <source>
        <dbReference type="EMBL" id="ORX72672.1"/>
    </source>
</evidence>